<dbReference type="SUPFAM" id="SSF50199">
    <property type="entry name" value="Staphylococcal nuclease"/>
    <property type="match status" value="1"/>
</dbReference>
<protein>
    <recommendedName>
        <fullName evidence="1">TNase-like domain-containing protein</fullName>
    </recommendedName>
</protein>
<sequence>MDNEKVAVYVHQIKSDSIYPGEAIQRYRDVTGTVYIDAKNLIEDILKEGLAATYPSKERPENLTYIVLQNKAVQEKKECGQVKMFLIFGSFAMNEQRNKR</sequence>
<proteinExistence type="predicted"/>
<dbReference type="Gene3D" id="2.40.50.90">
    <property type="match status" value="1"/>
</dbReference>
<evidence type="ECO:0000313" key="2">
    <source>
        <dbReference type="EMBL" id="AZS51132.1"/>
    </source>
</evidence>
<dbReference type="EMBL" id="CP029822">
    <property type="protein sequence ID" value="AZS51132.1"/>
    <property type="molecule type" value="Genomic_DNA"/>
</dbReference>
<feature type="domain" description="TNase-like" evidence="1">
    <location>
        <begin position="22"/>
        <end position="77"/>
    </location>
</feature>
<dbReference type="Proteomes" id="UP000273143">
    <property type="component" value="Chromosome"/>
</dbReference>
<dbReference type="KEGG" id="emo:DM558_10285"/>
<reference evidence="3" key="1">
    <citation type="submission" date="2018-06" db="EMBL/GenBank/DDBJ databases">
        <title>Complete genome of Pseudomonas insecticola strain QZS01.</title>
        <authorList>
            <person name="Wang J."/>
            <person name="Su Q."/>
        </authorList>
    </citation>
    <scope>NUCLEOTIDE SEQUENCE [LARGE SCALE GENOMIC DNA]</scope>
    <source>
        <strain evidence="3">QZS01</strain>
    </source>
</reference>
<evidence type="ECO:0000259" key="1">
    <source>
        <dbReference type="Pfam" id="PF00565"/>
    </source>
</evidence>
<keyword evidence="3" id="KW-1185">Reference proteome</keyword>
<dbReference type="InterPro" id="IPR016071">
    <property type="entry name" value="Staphylococal_nuclease_OB-fold"/>
</dbReference>
<dbReference type="InterPro" id="IPR035437">
    <property type="entry name" value="SNase_OB-fold_sf"/>
</dbReference>
<accession>A0A3Q9JMT3</accession>
<organism evidence="2 3">
    <name type="scientific">Entomomonas moraniae</name>
    <dbReference type="NCBI Taxonomy" id="2213226"/>
    <lineage>
        <taxon>Bacteria</taxon>
        <taxon>Pseudomonadati</taxon>
        <taxon>Pseudomonadota</taxon>
        <taxon>Gammaproteobacteria</taxon>
        <taxon>Pseudomonadales</taxon>
        <taxon>Pseudomonadaceae</taxon>
        <taxon>Entomomonas</taxon>
    </lineage>
</organism>
<evidence type="ECO:0000313" key="3">
    <source>
        <dbReference type="Proteomes" id="UP000273143"/>
    </source>
</evidence>
<name>A0A3Q9JMT3_9GAMM</name>
<dbReference type="Pfam" id="PF00565">
    <property type="entry name" value="SNase"/>
    <property type="match status" value="1"/>
</dbReference>
<dbReference type="AlphaFoldDB" id="A0A3Q9JMT3"/>
<gene>
    <name evidence="2" type="ORF">DM558_10285</name>
</gene>